<evidence type="ECO:0000313" key="2">
    <source>
        <dbReference type="Proteomes" id="UP000246171"/>
    </source>
</evidence>
<dbReference type="EMBL" id="MSFU01000130">
    <property type="protein sequence ID" value="PWY61408.1"/>
    <property type="molecule type" value="Genomic_DNA"/>
</dbReference>
<accession>A0A317UJW2</accession>
<reference evidence="1" key="1">
    <citation type="submission" date="2016-12" db="EMBL/GenBank/DDBJ databases">
        <title>The genomes of Aspergillus section Nigri reveals drivers in fungal speciation.</title>
        <authorList>
            <consortium name="DOE Joint Genome Institute"/>
            <person name="Vesth T.C."/>
            <person name="Nybo J."/>
            <person name="Theobald S."/>
            <person name="Brandl J."/>
            <person name="Frisvad J.C."/>
            <person name="Nielsen K.F."/>
            <person name="Lyhne E.K."/>
            <person name="Kogle M.E."/>
            <person name="Kuo A."/>
            <person name="Riley R."/>
            <person name="Clum A."/>
            <person name="Nolan M."/>
            <person name="Lipzen A."/>
            <person name="Salamov A."/>
            <person name="Henrissat B."/>
            <person name="Wiebenga A."/>
            <person name="De vries R.P."/>
            <person name="Grigoriev I.V."/>
            <person name="Mortensen U.H."/>
            <person name="Andersen M.R."/>
            <person name="Baker S.E."/>
        </authorList>
    </citation>
    <scope>NUCLEOTIDE SEQUENCE</scope>
    <source>
        <strain evidence="1">CBS 122712</strain>
    </source>
</reference>
<dbReference type="VEuPathDB" id="FungiDB:BO83DRAFT_433080"/>
<keyword evidence="2" id="KW-1185">Reference proteome</keyword>
<proteinExistence type="predicted"/>
<dbReference type="AlphaFoldDB" id="A0A317UJW2"/>
<name>A0A317UJW2_ASPEC</name>
<protein>
    <submittedName>
        <fullName evidence="1">Uncharacterized protein</fullName>
    </submittedName>
</protein>
<dbReference type="Proteomes" id="UP000246171">
    <property type="component" value="Unassembled WGS sequence"/>
</dbReference>
<dbReference type="GeneID" id="37057616"/>
<evidence type="ECO:0000313" key="1">
    <source>
        <dbReference type="EMBL" id="PWY61408.1"/>
    </source>
</evidence>
<gene>
    <name evidence="1" type="ORF">BO83DRAFT_433080</name>
</gene>
<sequence>MADRFFGHQHHEVRAEALILERKVDFHQQRNFPLQDAGLEYVVERHGFAEQARRGEHRRAAELVENARDTRARQHVRDVEYEFLLAHRLVARTRIGIAHQRT</sequence>
<dbReference type="RefSeq" id="XP_071368075.1">
    <property type="nucleotide sequence ID" value="XM_071511974.1"/>
</dbReference>
<organism evidence="1 2">
    <name type="scientific">Aspergillus eucalypticola (strain CBS 122712 / IBT 29274)</name>
    <dbReference type="NCBI Taxonomy" id="1448314"/>
    <lineage>
        <taxon>Eukaryota</taxon>
        <taxon>Fungi</taxon>
        <taxon>Dikarya</taxon>
        <taxon>Ascomycota</taxon>
        <taxon>Pezizomycotina</taxon>
        <taxon>Eurotiomycetes</taxon>
        <taxon>Eurotiomycetidae</taxon>
        <taxon>Eurotiales</taxon>
        <taxon>Aspergillaceae</taxon>
        <taxon>Aspergillus</taxon>
        <taxon>Aspergillus subgen. Circumdati</taxon>
    </lineage>
</organism>
<comment type="caution">
    <text evidence="1">The sequence shown here is derived from an EMBL/GenBank/DDBJ whole genome shotgun (WGS) entry which is preliminary data.</text>
</comment>